<dbReference type="PANTHER" id="PTHR11960:SF8">
    <property type="entry name" value="EUKARYOTIC TRANSLATION INITIATION FACTOR 4E1-RELATED"/>
    <property type="match status" value="1"/>
</dbReference>
<dbReference type="EMBL" id="JAZDUA010000181">
    <property type="protein sequence ID" value="KAK7865268.1"/>
    <property type="molecule type" value="Genomic_DNA"/>
</dbReference>
<comment type="caution">
    <text evidence="8">The sequence shown here is derived from an EMBL/GenBank/DDBJ whole genome shotgun (WGS) entry which is preliminary data.</text>
</comment>
<keyword evidence="9" id="KW-1185">Reference proteome</keyword>
<keyword evidence="3" id="KW-0810">Translation regulation</keyword>
<evidence type="ECO:0000256" key="7">
    <source>
        <dbReference type="RuleBase" id="RU004374"/>
    </source>
</evidence>
<proteinExistence type="inferred from homology"/>
<organism evidence="8 9">
    <name type="scientific">Gryllus longicercus</name>
    <dbReference type="NCBI Taxonomy" id="2509291"/>
    <lineage>
        <taxon>Eukaryota</taxon>
        <taxon>Metazoa</taxon>
        <taxon>Ecdysozoa</taxon>
        <taxon>Arthropoda</taxon>
        <taxon>Hexapoda</taxon>
        <taxon>Insecta</taxon>
        <taxon>Pterygota</taxon>
        <taxon>Neoptera</taxon>
        <taxon>Polyneoptera</taxon>
        <taxon>Orthoptera</taxon>
        <taxon>Ensifera</taxon>
        <taxon>Gryllidea</taxon>
        <taxon>Grylloidea</taxon>
        <taxon>Gryllidae</taxon>
        <taxon>Gryllinae</taxon>
        <taxon>Gryllus</taxon>
    </lineage>
</organism>
<dbReference type="PANTHER" id="PTHR11960">
    <property type="entry name" value="EUKARYOTIC TRANSLATION INITIATION FACTOR 4E RELATED"/>
    <property type="match status" value="1"/>
</dbReference>
<evidence type="ECO:0000256" key="1">
    <source>
        <dbReference type="ARBA" id="ARBA00009860"/>
    </source>
</evidence>
<dbReference type="PROSITE" id="PS00813">
    <property type="entry name" value="IF4E"/>
    <property type="match status" value="1"/>
</dbReference>
<sequence length="205" mass="23998">MPPKVIRGQGALEEDKKRLLPSYAQKHPLQHSWTWWFYETDKTKSWDENLKAITSFQTVEDFWSVYTSVKPASRLSHGCDYCVFKEGITPMWEDKANRRGGRWLMILPRRNRLLQLDYLWLETLMLMVGESFFHYGGDICGAVVNIRPRCDKIAIWTKDAHNKQNILAIGWKLKEGLGLGPHIPFSYQVHANTILKARKYDQKDE</sequence>
<reference evidence="8 9" key="1">
    <citation type="submission" date="2024-03" db="EMBL/GenBank/DDBJ databases">
        <title>The genome assembly and annotation of the cricket Gryllus longicercus Weissman &amp; Gray.</title>
        <authorList>
            <person name="Szrajer S."/>
            <person name="Gray D."/>
            <person name="Ylla G."/>
        </authorList>
    </citation>
    <scope>NUCLEOTIDE SEQUENCE [LARGE SCALE GENOMIC DNA]</scope>
    <source>
        <strain evidence="8">DAG 2021-001</strain>
        <tissue evidence="8">Whole body minus gut</tissue>
    </source>
</reference>
<evidence type="ECO:0000256" key="6">
    <source>
        <dbReference type="ARBA" id="ARBA00032656"/>
    </source>
</evidence>
<evidence type="ECO:0000256" key="3">
    <source>
        <dbReference type="ARBA" id="ARBA00022845"/>
    </source>
</evidence>
<dbReference type="InterPro" id="IPR019770">
    <property type="entry name" value="TIF_eIF_4E_CS"/>
</dbReference>
<evidence type="ECO:0000313" key="9">
    <source>
        <dbReference type="Proteomes" id="UP001378592"/>
    </source>
</evidence>
<keyword evidence="4 7" id="KW-0694">RNA-binding</keyword>
<protein>
    <recommendedName>
        <fullName evidence="6">eIF-4F 25 kDa subunit</fullName>
    </recommendedName>
</protein>
<dbReference type="InterPro" id="IPR023398">
    <property type="entry name" value="TIF_eIF4e-like"/>
</dbReference>
<evidence type="ECO:0000313" key="8">
    <source>
        <dbReference type="EMBL" id="KAK7865268.1"/>
    </source>
</evidence>
<dbReference type="AlphaFoldDB" id="A0AAN9VJZ2"/>
<keyword evidence="5 7" id="KW-0648">Protein biosynthesis</keyword>
<dbReference type="Gene3D" id="3.30.760.10">
    <property type="entry name" value="RNA Cap, Translation Initiation Factor Eif4e"/>
    <property type="match status" value="1"/>
</dbReference>
<evidence type="ECO:0000256" key="5">
    <source>
        <dbReference type="ARBA" id="ARBA00022917"/>
    </source>
</evidence>
<evidence type="ECO:0000256" key="2">
    <source>
        <dbReference type="ARBA" id="ARBA00022540"/>
    </source>
</evidence>
<comment type="similarity">
    <text evidence="1 7">Belongs to the eukaryotic initiation factor 4E family.</text>
</comment>
<evidence type="ECO:0000256" key="4">
    <source>
        <dbReference type="ARBA" id="ARBA00022884"/>
    </source>
</evidence>
<accession>A0AAN9VJZ2</accession>
<dbReference type="Pfam" id="PF01652">
    <property type="entry name" value="IF4E"/>
    <property type="match status" value="1"/>
</dbReference>
<name>A0AAN9VJZ2_9ORTH</name>
<dbReference type="Proteomes" id="UP001378592">
    <property type="component" value="Unassembled WGS sequence"/>
</dbReference>
<dbReference type="GO" id="GO:0016281">
    <property type="term" value="C:eukaryotic translation initiation factor 4F complex"/>
    <property type="evidence" value="ECO:0007669"/>
    <property type="project" value="TreeGrafter"/>
</dbReference>
<dbReference type="GO" id="GO:0000340">
    <property type="term" value="F:RNA 7-methylguanosine cap binding"/>
    <property type="evidence" value="ECO:0007669"/>
    <property type="project" value="UniProtKB-ARBA"/>
</dbReference>
<keyword evidence="2 7" id="KW-0396">Initiation factor</keyword>
<dbReference type="InterPro" id="IPR001040">
    <property type="entry name" value="TIF_eIF_4E"/>
</dbReference>
<dbReference type="GO" id="GO:0006417">
    <property type="term" value="P:regulation of translation"/>
    <property type="evidence" value="ECO:0007669"/>
    <property type="project" value="UniProtKB-KW"/>
</dbReference>
<gene>
    <name evidence="8" type="ORF">R5R35_012565</name>
</gene>
<dbReference type="GO" id="GO:0003743">
    <property type="term" value="F:translation initiation factor activity"/>
    <property type="evidence" value="ECO:0007669"/>
    <property type="project" value="UniProtKB-KW"/>
</dbReference>
<dbReference type="SUPFAM" id="SSF55418">
    <property type="entry name" value="eIF4e-like"/>
    <property type="match status" value="1"/>
</dbReference>